<keyword evidence="1" id="KW-0472">Membrane</keyword>
<comment type="caution">
    <text evidence="4">The sequence shown here is derived from an EMBL/GenBank/DDBJ whole genome shotgun (WGS) entry which is preliminary data.</text>
</comment>
<gene>
    <name evidence="4" type="ORF">PPACK8108_LOCUS3681</name>
</gene>
<keyword evidence="1" id="KW-1133">Transmembrane helix</keyword>
<dbReference type="PANTHER" id="PTHR31987">
    <property type="entry name" value="GLUTAMINASE A-RELATED"/>
    <property type="match status" value="1"/>
</dbReference>
<dbReference type="EMBL" id="CALTRL010000649">
    <property type="protein sequence ID" value="CAH7669111.1"/>
    <property type="molecule type" value="Genomic_DNA"/>
</dbReference>
<dbReference type="InterPro" id="IPR052743">
    <property type="entry name" value="Glutaminase_GtaA"/>
</dbReference>
<dbReference type="PANTHER" id="PTHR31987:SF1">
    <property type="entry name" value="GLUTAMINASE A"/>
    <property type="match status" value="1"/>
</dbReference>
<dbReference type="InterPro" id="IPR032514">
    <property type="entry name" value="GtaA_central"/>
</dbReference>
<sequence length="828" mass="94275">MMRQRDRKGWNLINLSKVMFGLVWVPIISVLSTRSLQDGTSATPFLPTVVPLAVRSPYLGAYLSDGTDKDLTEMSPRFWTGSPLGWTGLIRVDGDVFNWMGNLTYWPAADNIRFAHSASSSNFTFAVGSSDQDRKGSKDSPRIYLHASFLSPITPADSFRQSLPLSYLSITVESADDKSHQVEVYTDINGLWCADEEEEVVEWDVYDRVDDQESQRAKWQALSMRLDNQRSFTEQNDRILQGAVWFSSLNNDSDRIGQTYSAGEHSNYTRSTFSLIGRLNNQKNQNPRPIRTRHPEKTDLFADEPVLSFAHSFGFVSPRRTLESRTILMSIGHVRSPLMQYMTEGERVVELMPLWTTRFETAENMVEFHLKDYQNACVASQEWDHRLVEDSKRAHSQDYADIVSISTRQIFMALEAVRIDDNSTAAQADLQPIENGQALMLKEISSNGNCQTVDVITPMLPFLIYAAPDMISQLLEPIFRYVSTGLYEPKPAPHDLGDHYPNATGRNDFIYSNLPLEESGNMLNLVLACVRLEKCKEQAQKYYALLTQWADWLVENTLYPEDQRSTDDFFEASSNQTSLVIKGILGLRSMSEIAYSLGYMNESSRYRDIAAQYSRKFLQLAVADDRTHLLGSYGNQSSWSTEYNLFFDKLYGFNFFPEWIYNMQDNWYMIQAGGPYGPPLDSRSRDRAKTDWIMWAAGASNDAKTRDMFVNALSSYVRQTDNQVFGDLISLNGGWSVGFLNRPVVGGHFSLLALDVMIEHGPPNEHHLMFGKVDVDDLLDNLNHQRQKIVGYGKSSHGKGFLVGIGSICCIFLGYRILSRIFRRKRFW</sequence>
<evidence type="ECO:0008006" key="6">
    <source>
        <dbReference type="Google" id="ProtNLM"/>
    </source>
</evidence>
<name>A0AAV0AKI1_PHAPC</name>
<evidence type="ECO:0000313" key="4">
    <source>
        <dbReference type="EMBL" id="CAH7669111.1"/>
    </source>
</evidence>
<organism evidence="4 5">
    <name type="scientific">Phakopsora pachyrhizi</name>
    <name type="common">Asian soybean rust disease fungus</name>
    <dbReference type="NCBI Taxonomy" id="170000"/>
    <lineage>
        <taxon>Eukaryota</taxon>
        <taxon>Fungi</taxon>
        <taxon>Dikarya</taxon>
        <taxon>Basidiomycota</taxon>
        <taxon>Pucciniomycotina</taxon>
        <taxon>Pucciniomycetes</taxon>
        <taxon>Pucciniales</taxon>
        <taxon>Phakopsoraceae</taxon>
        <taxon>Phakopsora</taxon>
    </lineage>
</organism>
<dbReference type="Pfam" id="PF16335">
    <property type="entry name" value="GtaA_6_Hairpin"/>
    <property type="match status" value="1"/>
</dbReference>
<evidence type="ECO:0000313" key="5">
    <source>
        <dbReference type="Proteomes" id="UP001153365"/>
    </source>
</evidence>
<reference evidence="4" key="1">
    <citation type="submission" date="2022-06" db="EMBL/GenBank/DDBJ databases">
        <authorList>
            <consortium name="SYNGENTA / RWTH Aachen University"/>
        </authorList>
    </citation>
    <scope>NUCLEOTIDE SEQUENCE</scope>
</reference>
<keyword evidence="1" id="KW-0812">Transmembrane</keyword>
<feature type="transmembrane region" description="Helical" evidence="1">
    <location>
        <begin position="12"/>
        <end position="31"/>
    </location>
</feature>
<feature type="transmembrane region" description="Helical" evidence="1">
    <location>
        <begin position="800"/>
        <end position="818"/>
    </location>
</feature>
<dbReference type="InterPro" id="IPR008928">
    <property type="entry name" value="6-hairpin_glycosidase_sf"/>
</dbReference>
<dbReference type="Proteomes" id="UP001153365">
    <property type="component" value="Unassembled WGS sequence"/>
</dbReference>
<protein>
    <recommendedName>
        <fullName evidence="6">Glutaminase GtaA</fullName>
    </recommendedName>
</protein>
<accession>A0AAV0AKI1</accession>
<keyword evidence="5" id="KW-1185">Reference proteome</keyword>
<dbReference type="InterPro" id="IPR033433">
    <property type="entry name" value="GtaA_N"/>
</dbReference>
<dbReference type="GO" id="GO:0005975">
    <property type="term" value="P:carbohydrate metabolic process"/>
    <property type="evidence" value="ECO:0007669"/>
    <property type="project" value="InterPro"/>
</dbReference>
<feature type="domain" description="Glutaminase A N-terminal" evidence="3">
    <location>
        <begin position="143"/>
        <end position="390"/>
    </location>
</feature>
<evidence type="ECO:0000259" key="2">
    <source>
        <dbReference type="Pfam" id="PF16335"/>
    </source>
</evidence>
<dbReference type="SUPFAM" id="SSF48208">
    <property type="entry name" value="Six-hairpin glycosidases"/>
    <property type="match status" value="1"/>
</dbReference>
<evidence type="ECO:0000259" key="3">
    <source>
        <dbReference type="Pfam" id="PF17168"/>
    </source>
</evidence>
<dbReference type="AlphaFoldDB" id="A0AAV0AKI1"/>
<dbReference type="Pfam" id="PF17168">
    <property type="entry name" value="DUF5127"/>
    <property type="match status" value="1"/>
</dbReference>
<proteinExistence type="predicted"/>
<evidence type="ECO:0000256" key="1">
    <source>
        <dbReference type="SAM" id="Phobius"/>
    </source>
</evidence>
<feature type="domain" description="Glutaminase A central" evidence="2">
    <location>
        <begin position="396"/>
        <end position="752"/>
    </location>
</feature>